<sequence>MNEIFEKYKWSIIGGLSGFILAILFLTVGFFKTLLILILTLAGIYVGFYLHHSGLLQNLFNDKS</sequence>
<gene>
    <name evidence="3" type="ORF">A5888_001943</name>
    <name evidence="2" type="ORF">A5888_002872</name>
</gene>
<feature type="transmembrane region" description="Helical" evidence="1">
    <location>
        <begin position="12"/>
        <end position="28"/>
    </location>
</feature>
<keyword evidence="1" id="KW-1133">Transmembrane helix</keyword>
<dbReference type="Pfam" id="PF10031">
    <property type="entry name" value="DUF2273"/>
    <property type="match status" value="1"/>
</dbReference>
<name>A0A242K4U0_9ENTE</name>
<dbReference type="RefSeq" id="WP_086349900.1">
    <property type="nucleotide sequence ID" value="NZ_CP147247.1"/>
</dbReference>
<dbReference type="EMBL" id="NGMM01000005">
    <property type="protein sequence ID" value="OTP13394.1"/>
    <property type="molecule type" value="Genomic_DNA"/>
</dbReference>
<accession>A0A242K4U0</accession>
<feature type="transmembrane region" description="Helical" evidence="1">
    <location>
        <begin position="34"/>
        <end position="51"/>
    </location>
</feature>
<proteinExistence type="predicted"/>
<dbReference type="InterPro" id="IPR018730">
    <property type="entry name" value="DUF2273"/>
</dbReference>
<keyword evidence="4" id="KW-1185">Reference proteome</keyword>
<keyword evidence="1" id="KW-0472">Membrane</keyword>
<dbReference type="OrthoDB" id="2193753at2"/>
<dbReference type="Proteomes" id="UP000195141">
    <property type="component" value="Chromosome"/>
</dbReference>
<evidence type="ECO:0000313" key="2">
    <source>
        <dbReference type="EMBL" id="OTP13394.1"/>
    </source>
</evidence>
<organism evidence="2">
    <name type="scientific">Candidatus Enterococcus clewellii</name>
    <dbReference type="NCBI Taxonomy" id="1834193"/>
    <lineage>
        <taxon>Bacteria</taxon>
        <taxon>Bacillati</taxon>
        <taxon>Bacillota</taxon>
        <taxon>Bacilli</taxon>
        <taxon>Lactobacillales</taxon>
        <taxon>Enterococcaceae</taxon>
        <taxon>Enterococcus</taxon>
    </lineage>
</organism>
<protein>
    <recommendedName>
        <fullName evidence="5">Small integral membrane protein</fullName>
    </recommendedName>
</protein>
<dbReference type="EMBL" id="CP147247">
    <property type="protein sequence ID" value="WYJ90215.1"/>
    <property type="molecule type" value="Genomic_DNA"/>
</dbReference>
<dbReference type="AlphaFoldDB" id="A0A242K4U0"/>
<keyword evidence="1" id="KW-0812">Transmembrane</keyword>
<reference evidence="2" key="1">
    <citation type="submission" date="2017-05" db="EMBL/GenBank/DDBJ databases">
        <title>The Genome Sequence of Enterococcus sp. 9E7_DIV0242.</title>
        <authorList>
            <consortium name="The Broad Institute Genomics Platform"/>
            <consortium name="The Broad Institute Genomic Center for Infectious Diseases"/>
            <person name="Earl A."/>
            <person name="Manson A."/>
            <person name="Schwartman J."/>
            <person name="Gilmore M."/>
            <person name="Abouelleil A."/>
            <person name="Cao P."/>
            <person name="Chapman S."/>
            <person name="Cusick C."/>
            <person name="Shea T."/>
            <person name="Young S."/>
            <person name="Neafsey D."/>
            <person name="Nusbaum C."/>
            <person name="Birren B."/>
        </authorList>
    </citation>
    <scope>NUCLEOTIDE SEQUENCE [LARGE SCALE GENOMIC DNA]</scope>
    <source>
        <strain evidence="2">9E7_DIV0242</strain>
    </source>
</reference>
<evidence type="ECO:0000313" key="3">
    <source>
        <dbReference type="EMBL" id="WYJ90215.1"/>
    </source>
</evidence>
<evidence type="ECO:0008006" key="5">
    <source>
        <dbReference type="Google" id="ProtNLM"/>
    </source>
</evidence>
<reference evidence="3" key="2">
    <citation type="submission" date="2017-05" db="EMBL/GenBank/DDBJ databases">
        <authorList>
            <consortium name="The Broad Institute Genomics Platform"/>
            <consortium name="The Broad Institute Genomic Center for Infectious Diseases"/>
            <person name="Earl A."/>
            <person name="Manson A."/>
            <person name="Schwartman J."/>
            <person name="Gilmore M."/>
            <person name="Abouelleil A."/>
            <person name="Cao P."/>
            <person name="Chapman S."/>
            <person name="Cusick C."/>
            <person name="Shea T."/>
            <person name="Young S."/>
            <person name="Neafsey D."/>
            <person name="Nusbaum C."/>
            <person name="Birren B."/>
        </authorList>
    </citation>
    <scope>NUCLEOTIDE SEQUENCE</scope>
    <source>
        <strain evidence="3">9E7_DIV0242</strain>
    </source>
</reference>
<evidence type="ECO:0000256" key="1">
    <source>
        <dbReference type="SAM" id="Phobius"/>
    </source>
</evidence>
<evidence type="ECO:0000313" key="4">
    <source>
        <dbReference type="Proteomes" id="UP000195141"/>
    </source>
</evidence>
<reference evidence="3" key="3">
    <citation type="submission" date="2024-03" db="EMBL/GenBank/DDBJ databases">
        <title>The Genome Sequence of Enterococcus sp. DIV0242b.</title>
        <authorList>
            <consortium name="The Broad Institute Genomics Platform"/>
            <consortium name="The Broad Institute Microbial Omics Core"/>
            <consortium name="The Broad Institute Genomic Center for Infectious Diseases"/>
            <person name="Earl A."/>
            <person name="Manson A."/>
            <person name="Gilmore M."/>
            <person name="Schwartman J."/>
            <person name="Shea T."/>
            <person name="Abouelleil A."/>
            <person name="Cao P."/>
            <person name="Chapman S."/>
            <person name="Cusick C."/>
            <person name="Young S."/>
            <person name="Neafsey D."/>
            <person name="Nusbaum C."/>
            <person name="Birren B."/>
        </authorList>
    </citation>
    <scope>NUCLEOTIDE SEQUENCE</scope>
    <source>
        <strain evidence="3">9E7_DIV0242</strain>
    </source>
</reference>